<dbReference type="Proteomes" id="UP001515500">
    <property type="component" value="Chromosome 7"/>
</dbReference>
<dbReference type="RefSeq" id="XP_039128905.1">
    <property type="nucleotide sequence ID" value="XM_039272971.1"/>
</dbReference>
<name>A0AB40BNA4_DIOCR</name>
<reference evidence="3" key="1">
    <citation type="submission" date="2025-08" db="UniProtKB">
        <authorList>
            <consortium name="RefSeq"/>
        </authorList>
    </citation>
    <scope>IDENTIFICATION</scope>
</reference>
<dbReference type="AlphaFoldDB" id="A0AB40BNA4"/>
<protein>
    <submittedName>
        <fullName evidence="3">Uncharacterized protein LOC120265042</fullName>
    </submittedName>
</protein>
<feature type="compositionally biased region" description="Basic and acidic residues" evidence="1">
    <location>
        <begin position="93"/>
        <end position="111"/>
    </location>
</feature>
<evidence type="ECO:0000313" key="2">
    <source>
        <dbReference type="Proteomes" id="UP001515500"/>
    </source>
</evidence>
<gene>
    <name evidence="3" type="primary">LOC120265042</name>
</gene>
<evidence type="ECO:0000256" key="1">
    <source>
        <dbReference type="SAM" id="MobiDB-lite"/>
    </source>
</evidence>
<sequence length="210" mass="24076">MASNEYQWSSKRNKPVKEAGIYEIDSFTTLAAQVDTISKRLDKMQVQPQNPFSTYQSLKVDSLISDKELVSPVAEEHENESVKHQEVIIEDKSLDGDVGKDEKGQRKDKPSMPKYQPKLPYLAKKDHQEEQFKKFLDLFKTLHINVPFVEALAQMPHYAKFIKEFLTNKRKLEDVATITLSEECSAIISNKTSKKEKIQEVSSSLKQLGE</sequence>
<evidence type="ECO:0000313" key="3">
    <source>
        <dbReference type="RefSeq" id="XP_039128905.1"/>
    </source>
</evidence>
<keyword evidence="2" id="KW-1185">Reference proteome</keyword>
<dbReference type="GeneID" id="120265042"/>
<feature type="region of interest" description="Disordered" evidence="1">
    <location>
        <begin position="93"/>
        <end position="117"/>
    </location>
</feature>
<proteinExistence type="predicted"/>
<organism evidence="2 3">
    <name type="scientific">Dioscorea cayennensis subsp. rotundata</name>
    <name type="common">White Guinea yam</name>
    <name type="synonym">Dioscorea rotundata</name>
    <dbReference type="NCBI Taxonomy" id="55577"/>
    <lineage>
        <taxon>Eukaryota</taxon>
        <taxon>Viridiplantae</taxon>
        <taxon>Streptophyta</taxon>
        <taxon>Embryophyta</taxon>
        <taxon>Tracheophyta</taxon>
        <taxon>Spermatophyta</taxon>
        <taxon>Magnoliopsida</taxon>
        <taxon>Liliopsida</taxon>
        <taxon>Dioscoreales</taxon>
        <taxon>Dioscoreaceae</taxon>
        <taxon>Dioscorea</taxon>
    </lineage>
</organism>
<accession>A0AB40BNA4</accession>